<dbReference type="EMBL" id="JAAAIP010000509">
    <property type="protein sequence ID" value="KAG0315874.1"/>
    <property type="molecule type" value="Genomic_DNA"/>
</dbReference>
<proteinExistence type="predicted"/>
<feature type="region of interest" description="Disordered" evidence="1">
    <location>
        <begin position="183"/>
        <end position="222"/>
    </location>
</feature>
<reference evidence="2" key="1">
    <citation type="journal article" date="2020" name="Fungal Divers.">
        <title>Resolving the Mortierellaceae phylogeny through synthesis of multi-gene phylogenetics and phylogenomics.</title>
        <authorList>
            <person name="Vandepol N."/>
            <person name="Liber J."/>
            <person name="Desiro A."/>
            <person name="Na H."/>
            <person name="Kennedy M."/>
            <person name="Barry K."/>
            <person name="Grigoriev I.V."/>
            <person name="Miller A.N."/>
            <person name="O'Donnell K."/>
            <person name="Stajich J.E."/>
            <person name="Bonito G."/>
        </authorList>
    </citation>
    <scope>NUCLEOTIDE SEQUENCE</scope>
    <source>
        <strain evidence="2">REB-010B</strain>
    </source>
</reference>
<name>A0A9P6RCC8_9FUNG</name>
<feature type="compositionally biased region" description="Polar residues" evidence="1">
    <location>
        <begin position="209"/>
        <end position="222"/>
    </location>
</feature>
<accession>A0A9P6RCC8</accession>
<dbReference type="OrthoDB" id="2396513at2759"/>
<organism evidence="2 3">
    <name type="scientific">Dissophora globulifera</name>
    <dbReference type="NCBI Taxonomy" id="979702"/>
    <lineage>
        <taxon>Eukaryota</taxon>
        <taxon>Fungi</taxon>
        <taxon>Fungi incertae sedis</taxon>
        <taxon>Mucoromycota</taxon>
        <taxon>Mortierellomycotina</taxon>
        <taxon>Mortierellomycetes</taxon>
        <taxon>Mortierellales</taxon>
        <taxon>Mortierellaceae</taxon>
        <taxon>Dissophora</taxon>
    </lineage>
</organism>
<sequence>MANMRYGYLSREYADRHMGAFRLNGPTELKKISLAVHQGNHCFALIGKRAEIMKWLTEVHPELPVELTETFSYRKNSPHAGVIKVTVRSVHVGIRFFYLMFGKKLTSKLLVEFSPWDGKPKAGEPMPLDKDDIDDIPLSGEAILIRSDSTLSQVAEKLIQKRKVMDEAGGIKVMGIRMERASTFSSVHRPKSEHEVSPSEEKANKSRRASSFSLTKHLSTNA</sequence>
<dbReference type="Proteomes" id="UP000738325">
    <property type="component" value="Unassembled WGS sequence"/>
</dbReference>
<dbReference type="AlphaFoldDB" id="A0A9P6RCC8"/>
<gene>
    <name evidence="2" type="ORF">BGZ99_007203</name>
</gene>
<protein>
    <submittedName>
        <fullName evidence="2">Uncharacterized protein</fullName>
    </submittedName>
</protein>
<evidence type="ECO:0000313" key="3">
    <source>
        <dbReference type="Proteomes" id="UP000738325"/>
    </source>
</evidence>
<evidence type="ECO:0000313" key="2">
    <source>
        <dbReference type="EMBL" id="KAG0315874.1"/>
    </source>
</evidence>
<evidence type="ECO:0000256" key="1">
    <source>
        <dbReference type="SAM" id="MobiDB-lite"/>
    </source>
</evidence>
<keyword evidence="3" id="KW-1185">Reference proteome</keyword>
<feature type="compositionally biased region" description="Basic and acidic residues" evidence="1">
    <location>
        <begin position="190"/>
        <end position="204"/>
    </location>
</feature>
<comment type="caution">
    <text evidence="2">The sequence shown here is derived from an EMBL/GenBank/DDBJ whole genome shotgun (WGS) entry which is preliminary data.</text>
</comment>